<evidence type="ECO:0000313" key="1">
    <source>
        <dbReference type="EMBL" id="PWJ19433.1"/>
    </source>
</evidence>
<gene>
    <name evidence="1" type="ORF">A8806_12322</name>
</gene>
<comment type="caution">
    <text evidence="1">The sequence shown here is derived from an EMBL/GenBank/DDBJ whole genome shotgun (WGS) entry which is preliminary data.</text>
</comment>
<accession>A0A2Y9BM61</accession>
<sequence>MEIQVEILFSVVTNYDIIYPLSGVPKIIQDIYLYGRTRELYGKYKDLLSATPKLIKV</sequence>
<dbReference type="AlphaFoldDB" id="A0A2Y9BM61"/>
<dbReference type="EMBL" id="QGDL01000023">
    <property type="protein sequence ID" value="PWJ19433.1"/>
    <property type="molecule type" value="Genomic_DNA"/>
</dbReference>
<protein>
    <submittedName>
        <fullName evidence="1">Uncharacterized protein</fullName>
    </submittedName>
</protein>
<dbReference type="RefSeq" id="WP_181368869.1">
    <property type="nucleotide sequence ID" value="NZ_BAAACK010000005.1"/>
</dbReference>
<reference evidence="1 2" key="1">
    <citation type="submission" date="2018-05" db="EMBL/GenBank/DDBJ databases">
        <title>The Hungate 1000. A catalogue of reference genomes from the rumen microbiome.</title>
        <authorList>
            <person name="Kelly W."/>
        </authorList>
    </citation>
    <scope>NUCLEOTIDE SEQUENCE [LARGE SCALE GENOMIC DNA]</scope>
    <source>
        <strain evidence="1 2">NLAE-zl-C242</strain>
    </source>
</reference>
<dbReference type="Proteomes" id="UP000245845">
    <property type="component" value="Unassembled WGS sequence"/>
</dbReference>
<evidence type="ECO:0000313" key="2">
    <source>
        <dbReference type="Proteomes" id="UP000245845"/>
    </source>
</evidence>
<keyword evidence="2" id="KW-1185">Reference proteome</keyword>
<name>A0A2Y9BM61_9FIRM</name>
<proteinExistence type="predicted"/>
<organism evidence="1 2">
    <name type="scientific">Faecalicatena orotica</name>
    <dbReference type="NCBI Taxonomy" id="1544"/>
    <lineage>
        <taxon>Bacteria</taxon>
        <taxon>Bacillati</taxon>
        <taxon>Bacillota</taxon>
        <taxon>Clostridia</taxon>
        <taxon>Lachnospirales</taxon>
        <taxon>Lachnospiraceae</taxon>
        <taxon>Faecalicatena</taxon>
    </lineage>
</organism>